<reference evidence="2 3" key="1">
    <citation type="submission" date="2019-02" db="EMBL/GenBank/DDBJ databases">
        <title>Arundinibacter roseus gen. nov., sp. nov., a new member of the family Cytophagaceae.</title>
        <authorList>
            <person name="Szuroczki S."/>
            <person name="Khayer B."/>
            <person name="Sproer C."/>
            <person name="Toumi M."/>
            <person name="Szabo A."/>
            <person name="Felfoldi T."/>
            <person name="Schumann P."/>
            <person name="Toth E."/>
        </authorList>
    </citation>
    <scope>NUCLEOTIDE SEQUENCE [LARGE SCALE GENOMIC DNA]</scope>
    <source>
        <strain evidence="2 3">DMA-k-7a</strain>
    </source>
</reference>
<evidence type="ECO:0000313" key="2">
    <source>
        <dbReference type="EMBL" id="TDB60046.1"/>
    </source>
</evidence>
<name>A0A4R4K0W2_9BACT</name>
<dbReference type="EMBL" id="SMJU01000018">
    <property type="protein sequence ID" value="TDB60046.1"/>
    <property type="molecule type" value="Genomic_DNA"/>
</dbReference>
<accession>A0A4R4K0W2</accession>
<evidence type="ECO:0000313" key="3">
    <source>
        <dbReference type="Proteomes" id="UP000295706"/>
    </source>
</evidence>
<comment type="caution">
    <text evidence="2">The sequence shown here is derived from an EMBL/GenBank/DDBJ whole genome shotgun (WGS) entry which is preliminary data.</text>
</comment>
<protein>
    <recommendedName>
        <fullName evidence="4">Outer membrane lipoprotein-sorting protein</fullName>
    </recommendedName>
</protein>
<feature type="signal peptide" evidence="1">
    <location>
        <begin position="1"/>
        <end position="20"/>
    </location>
</feature>
<dbReference type="OrthoDB" id="943918at2"/>
<keyword evidence="1" id="KW-0732">Signal</keyword>
<feature type="chain" id="PRO_5020565001" description="Outer membrane lipoprotein-sorting protein" evidence="1">
    <location>
        <begin position="21"/>
        <end position="243"/>
    </location>
</feature>
<dbReference type="Proteomes" id="UP000295706">
    <property type="component" value="Unassembled WGS sequence"/>
</dbReference>
<organism evidence="2 3">
    <name type="scientific">Arundinibacter roseus</name>
    <dbReference type="NCBI Taxonomy" id="2070510"/>
    <lineage>
        <taxon>Bacteria</taxon>
        <taxon>Pseudomonadati</taxon>
        <taxon>Bacteroidota</taxon>
        <taxon>Cytophagia</taxon>
        <taxon>Cytophagales</taxon>
        <taxon>Spirosomataceae</taxon>
        <taxon>Arundinibacter</taxon>
    </lineage>
</organism>
<dbReference type="AlphaFoldDB" id="A0A4R4K0W2"/>
<evidence type="ECO:0000256" key="1">
    <source>
        <dbReference type="SAM" id="SignalP"/>
    </source>
</evidence>
<evidence type="ECO:0008006" key="4">
    <source>
        <dbReference type="Google" id="ProtNLM"/>
    </source>
</evidence>
<proteinExistence type="predicted"/>
<sequence length="243" mass="27043">MKKLLIVCSLILAVVVSSFAQKPMPVDSVFARYYEATGGKALWDGLKTYTIKRSYKSGSAADYDAEIYVSMPEKAISKSKIILKRDFVYAVKGNEGWLKIPLGSSDKVTKYQVKDLSQAEQGNLRMEMYDLLAPFIDFKTRGLVGTLVGTEKIDTTSVYHVELQGKGVKYNLHFGVGSGLLIREKATQGTEVITRDYSKYVKSKYGILYPSSITETSSKDKSKVTITSELAVNEAIKPEVFKR</sequence>
<gene>
    <name evidence="2" type="ORF">EZE20_21480</name>
</gene>
<keyword evidence="3" id="KW-1185">Reference proteome</keyword>
<dbReference type="RefSeq" id="WP_132121622.1">
    <property type="nucleotide sequence ID" value="NZ_SMJU01000018.1"/>
</dbReference>